<dbReference type="AlphaFoldDB" id="A0A7U2EXG3"/>
<evidence type="ECO:0000313" key="4">
    <source>
        <dbReference type="EMBL" id="QRC94772.1"/>
    </source>
</evidence>
<accession>A0A7U2EXG3</accession>
<keyword evidence="3" id="KW-0472">Membrane</keyword>
<evidence type="ECO:0000313" key="5">
    <source>
        <dbReference type="Proteomes" id="UP000663193"/>
    </source>
</evidence>
<protein>
    <submittedName>
        <fullName evidence="4">Uncharacterized protein</fullName>
    </submittedName>
</protein>
<dbReference type="EMBL" id="CP069027">
    <property type="protein sequence ID" value="QRC94772.1"/>
    <property type="molecule type" value="Genomic_DNA"/>
</dbReference>
<feature type="transmembrane region" description="Helical" evidence="3">
    <location>
        <begin position="26"/>
        <end position="46"/>
    </location>
</feature>
<dbReference type="OrthoDB" id="3687641at2759"/>
<keyword evidence="3" id="KW-1133">Transmembrane helix</keyword>
<keyword evidence="3" id="KW-0812">Transmembrane</keyword>
<dbReference type="Pfam" id="PF11807">
    <property type="entry name" value="UstYa"/>
    <property type="match status" value="1"/>
</dbReference>
<organism evidence="4 5">
    <name type="scientific">Phaeosphaeria nodorum (strain SN15 / ATCC MYA-4574 / FGSC 10173)</name>
    <name type="common">Glume blotch fungus</name>
    <name type="synonym">Parastagonospora nodorum</name>
    <dbReference type="NCBI Taxonomy" id="321614"/>
    <lineage>
        <taxon>Eukaryota</taxon>
        <taxon>Fungi</taxon>
        <taxon>Dikarya</taxon>
        <taxon>Ascomycota</taxon>
        <taxon>Pezizomycotina</taxon>
        <taxon>Dothideomycetes</taxon>
        <taxon>Pleosporomycetidae</taxon>
        <taxon>Pleosporales</taxon>
        <taxon>Pleosporineae</taxon>
        <taxon>Phaeosphaeriaceae</taxon>
        <taxon>Parastagonospora</taxon>
    </lineage>
</organism>
<dbReference type="GO" id="GO:0043386">
    <property type="term" value="P:mycotoxin biosynthetic process"/>
    <property type="evidence" value="ECO:0007669"/>
    <property type="project" value="InterPro"/>
</dbReference>
<comment type="similarity">
    <text evidence="2">Belongs to the ustYa family.</text>
</comment>
<dbReference type="InterPro" id="IPR021765">
    <property type="entry name" value="UstYa-like"/>
</dbReference>
<gene>
    <name evidence="4" type="ORF">JI435_149180</name>
</gene>
<sequence>MSDTGQRARLDEYIELIRFKKSLKRCYVAIITLLTLLTIALLYALYLSTRPRAVLLGADPFKFVPFYAGEPLQWTAIFDKKSPYYLDSTTFDDLETTKKAVRRLKVLHNSSDVLANDGFASYRSSDGQIYQLPAVPLVSEPLDGHRLYIIRGFLQMHCIIVLTEAFGYKVQNNTSQWPSEHVLHCINVLQEAVTCMADATPLSYAHEVGSSKANTSQQVLCRNYSALRAWANDPIRSIRYENISPEGSKTDSYRAVFPGQ</sequence>
<dbReference type="PANTHER" id="PTHR33365:SF4">
    <property type="entry name" value="CYCLOCHLOROTINE BIOSYNTHESIS PROTEIN O"/>
    <property type="match status" value="1"/>
</dbReference>
<proteinExistence type="inferred from homology"/>
<comment type="pathway">
    <text evidence="1">Mycotoxin biosynthesis.</text>
</comment>
<evidence type="ECO:0000256" key="2">
    <source>
        <dbReference type="ARBA" id="ARBA00035112"/>
    </source>
</evidence>
<evidence type="ECO:0000256" key="1">
    <source>
        <dbReference type="ARBA" id="ARBA00004685"/>
    </source>
</evidence>
<dbReference type="Proteomes" id="UP000663193">
    <property type="component" value="Chromosome 5"/>
</dbReference>
<name>A0A7U2EXG3_PHANO</name>
<dbReference type="VEuPathDB" id="FungiDB:JI435_149180"/>
<keyword evidence="5" id="KW-1185">Reference proteome</keyword>
<evidence type="ECO:0000256" key="3">
    <source>
        <dbReference type="SAM" id="Phobius"/>
    </source>
</evidence>
<dbReference type="PANTHER" id="PTHR33365">
    <property type="entry name" value="YALI0B05434P"/>
    <property type="match status" value="1"/>
</dbReference>
<reference evidence="5" key="1">
    <citation type="journal article" date="2021" name="BMC Genomics">
        <title>Chromosome-level genome assembly and manually-curated proteome of model necrotroph Parastagonospora nodorum Sn15 reveals a genome-wide trove of candidate effector homologs, and redundancy of virulence-related functions within an accessory chromosome.</title>
        <authorList>
            <person name="Bertazzoni S."/>
            <person name="Jones D.A.B."/>
            <person name="Phan H.T."/>
            <person name="Tan K.-C."/>
            <person name="Hane J.K."/>
        </authorList>
    </citation>
    <scope>NUCLEOTIDE SEQUENCE [LARGE SCALE GENOMIC DNA]</scope>
    <source>
        <strain evidence="5">SN15 / ATCC MYA-4574 / FGSC 10173)</strain>
    </source>
</reference>